<sequence length="67" mass="7396">MASRAISVLSLVEKIRIDWDRGRIKPKFESGNKSGCRDGDRNEDEHEMSGTETGNVKPVLAPPCCHA</sequence>
<evidence type="ECO:0000313" key="3">
    <source>
        <dbReference type="Proteomes" id="UP001367508"/>
    </source>
</evidence>
<dbReference type="EMBL" id="JAYMYQ010000005">
    <property type="protein sequence ID" value="KAK7330896.1"/>
    <property type="molecule type" value="Genomic_DNA"/>
</dbReference>
<feature type="region of interest" description="Disordered" evidence="1">
    <location>
        <begin position="28"/>
        <end position="67"/>
    </location>
</feature>
<comment type="caution">
    <text evidence="2">The sequence shown here is derived from an EMBL/GenBank/DDBJ whole genome shotgun (WGS) entry which is preliminary data.</text>
</comment>
<keyword evidence="3" id="KW-1185">Reference proteome</keyword>
<dbReference type="AlphaFoldDB" id="A0AAN9L8W1"/>
<dbReference type="Proteomes" id="UP001367508">
    <property type="component" value="Unassembled WGS sequence"/>
</dbReference>
<proteinExistence type="predicted"/>
<reference evidence="2 3" key="1">
    <citation type="submission" date="2024-01" db="EMBL/GenBank/DDBJ databases">
        <title>The genomes of 5 underutilized Papilionoideae crops provide insights into root nodulation and disease resistanc.</title>
        <authorList>
            <person name="Jiang F."/>
        </authorList>
    </citation>
    <scope>NUCLEOTIDE SEQUENCE [LARGE SCALE GENOMIC DNA]</scope>
    <source>
        <strain evidence="2">LVBAO_FW01</strain>
        <tissue evidence="2">Leaves</tissue>
    </source>
</reference>
<gene>
    <name evidence="2" type="ORF">VNO77_25102</name>
</gene>
<name>A0AAN9L8W1_CANGL</name>
<evidence type="ECO:0000256" key="1">
    <source>
        <dbReference type="SAM" id="MobiDB-lite"/>
    </source>
</evidence>
<accession>A0AAN9L8W1</accession>
<evidence type="ECO:0000313" key="2">
    <source>
        <dbReference type="EMBL" id="KAK7330896.1"/>
    </source>
</evidence>
<organism evidence="2 3">
    <name type="scientific">Canavalia gladiata</name>
    <name type="common">Sword bean</name>
    <name type="synonym">Dolichos gladiatus</name>
    <dbReference type="NCBI Taxonomy" id="3824"/>
    <lineage>
        <taxon>Eukaryota</taxon>
        <taxon>Viridiplantae</taxon>
        <taxon>Streptophyta</taxon>
        <taxon>Embryophyta</taxon>
        <taxon>Tracheophyta</taxon>
        <taxon>Spermatophyta</taxon>
        <taxon>Magnoliopsida</taxon>
        <taxon>eudicotyledons</taxon>
        <taxon>Gunneridae</taxon>
        <taxon>Pentapetalae</taxon>
        <taxon>rosids</taxon>
        <taxon>fabids</taxon>
        <taxon>Fabales</taxon>
        <taxon>Fabaceae</taxon>
        <taxon>Papilionoideae</taxon>
        <taxon>50 kb inversion clade</taxon>
        <taxon>NPAAA clade</taxon>
        <taxon>indigoferoid/millettioid clade</taxon>
        <taxon>Phaseoleae</taxon>
        <taxon>Canavalia</taxon>
    </lineage>
</organism>
<protein>
    <submittedName>
        <fullName evidence="2">Uncharacterized protein</fullName>
    </submittedName>
</protein>
<feature type="compositionally biased region" description="Basic and acidic residues" evidence="1">
    <location>
        <begin position="28"/>
        <end position="49"/>
    </location>
</feature>